<dbReference type="RefSeq" id="WP_394308842.1">
    <property type="nucleotide sequence ID" value="NZ_JBHGPK010000001.1"/>
</dbReference>
<dbReference type="SUPFAM" id="SSF56784">
    <property type="entry name" value="HAD-like"/>
    <property type="match status" value="1"/>
</dbReference>
<reference evidence="2 3" key="1">
    <citation type="submission" date="2024-09" db="EMBL/GenBank/DDBJ databases">
        <title>Description of Labrys sedimenti sp. nov., isolated from a diclofenac-degrading enrichment culture, and genome-based reclassification of Labrys portucalensis as a later heterotypic synonym of Labrys neptuniae.</title>
        <authorList>
            <person name="Tancsics A."/>
            <person name="Csepanyi A."/>
        </authorList>
    </citation>
    <scope>NUCLEOTIDE SEQUENCE [LARGE SCALE GENOMIC DNA]</scope>
    <source>
        <strain evidence="2 3">LMG 23412</strain>
    </source>
</reference>
<keyword evidence="1 2" id="KW-0378">Hydrolase</keyword>
<dbReference type="EMBL" id="JBHGPK010000001">
    <property type="protein sequence ID" value="MFC2248868.1"/>
    <property type="molecule type" value="Genomic_DNA"/>
</dbReference>
<comment type="caution">
    <text evidence="2">The sequence shown here is derived from an EMBL/GenBank/DDBJ whole genome shotgun (WGS) entry which is preliminary data.</text>
</comment>
<dbReference type="SFLD" id="SFLDS00003">
    <property type="entry name" value="Haloacid_Dehalogenase"/>
    <property type="match status" value="1"/>
</dbReference>
<sequence length="236" mass="25978">MMSPAHLTTLAFDADDTLWQNEQYFRTAEEELVSLLADYADKDTLLAHLLEVGKRNVVSHGFGMKTFTFSMIDTAIDVSGGRVPAPVIGRILALGKEILNHPVELLPGVADTLESLAGQYRLILITKGDLFHQENKIAQSGLRGLFEAVEIVSEKSAETYAQAFARHGDGPQASMMIGNSLKSDVIPALRVGSWGVYVPHPLTWAFEHAEAPLHEPRFREIETLTQTVDVIQAIKD</sequence>
<dbReference type="PANTHER" id="PTHR43316">
    <property type="entry name" value="HYDROLASE, HALOACID DELAHOGENASE-RELATED"/>
    <property type="match status" value="1"/>
</dbReference>
<dbReference type="Gene3D" id="3.40.50.1000">
    <property type="entry name" value="HAD superfamily/HAD-like"/>
    <property type="match status" value="1"/>
</dbReference>
<dbReference type="InterPro" id="IPR036412">
    <property type="entry name" value="HAD-like_sf"/>
</dbReference>
<dbReference type="SFLD" id="SFLDG01129">
    <property type="entry name" value="C1.5:_HAD__Beta-PGM__Phosphata"/>
    <property type="match status" value="1"/>
</dbReference>
<dbReference type="InterPro" id="IPR023214">
    <property type="entry name" value="HAD_sf"/>
</dbReference>
<name>A0ABV6Z9J2_9HYPH</name>
<protein>
    <submittedName>
        <fullName evidence="2">HAD family hydrolase</fullName>
    </submittedName>
</protein>
<evidence type="ECO:0000313" key="2">
    <source>
        <dbReference type="EMBL" id="MFC2248868.1"/>
    </source>
</evidence>
<dbReference type="Proteomes" id="UP001595190">
    <property type="component" value="Unassembled WGS sequence"/>
</dbReference>
<dbReference type="CDD" id="cd07515">
    <property type="entry name" value="HAD-like"/>
    <property type="match status" value="1"/>
</dbReference>
<organism evidence="2 3">
    <name type="scientific">Labrys neptuniae</name>
    <dbReference type="NCBI Taxonomy" id="376174"/>
    <lineage>
        <taxon>Bacteria</taxon>
        <taxon>Pseudomonadati</taxon>
        <taxon>Pseudomonadota</taxon>
        <taxon>Alphaproteobacteria</taxon>
        <taxon>Hyphomicrobiales</taxon>
        <taxon>Xanthobacteraceae</taxon>
        <taxon>Labrys</taxon>
    </lineage>
</organism>
<dbReference type="Pfam" id="PF00702">
    <property type="entry name" value="Hydrolase"/>
    <property type="match status" value="1"/>
</dbReference>
<accession>A0ABV6Z9J2</accession>
<proteinExistence type="predicted"/>
<dbReference type="InterPro" id="IPR023198">
    <property type="entry name" value="PGP-like_dom2"/>
</dbReference>
<dbReference type="GO" id="GO:0016787">
    <property type="term" value="F:hydrolase activity"/>
    <property type="evidence" value="ECO:0007669"/>
    <property type="project" value="UniProtKB-KW"/>
</dbReference>
<evidence type="ECO:0000256" key="1">
    <source>
        <dbReference type="ARBA" id="ARBA00022801"/>
    </source>
</evidence>
<dbReference type="InterPro" id="IPR051540">
    <property type="entry name" value="S-2-haloacid_dehalogenase"/>
</dbReference>
<dbReference type="PANTHER" id="PTHR43316:SF8">
    <property type="entry name" value="HAD FAMILY HYDROLASE"/>
    <property type="match status" value="1"/>
</dbReference>
<dbReference type="Gene3D" id="1.10.150.240">
    <property type="entry name" value="Putative phosphatase, domain 2"/>
    <property type="match status" value="1"/>
</dbReference>
<evidence type="ECO:0000313" key="3">
    <source>
        <dbReference type="Proteomes" id="UP001595190"/>
    </source>
</evidence>
<gene>
    <name evidence="2" type="ORF">ACETRX_04520</name>
</gene>